<gene>
    <name evidence="1" type="ORF">G5I_02104</name>
</gene>
<proteinExistence type="predicted"/>
<evidence type="ECO:0000313" key="1">
    <source>
        <dbReference type="EMBL" id="EGI69174.1"/>
    </source>
</evidence>
<name>F4W9F2_ACREC</name>
<accession>F4W9F2</accession>
<dbReference type="Proteomes" id="UP000007755">
    <property type="component" value="Unassembled WGS sequence"/>
</dbReference>
<dbReference type="InParanoid" id="F4W9F2"/>
<dbReference type="AlphaFoldDB" id="F4W9F2"/>
<protein>
    <submittedName>
        <fullName evidence="1">Uncharacterized protein</fullName>
    </submittedName>
</protein>
<sequence>MEMMMRRLEKYMYKEKLKVNVEKSKKTEQQKEHIRETMRKAIVIMTGVWRIGRSRFEENLKMNRKYNAIWSRTSGKTVEERKGGGNEIVEELVEKD</sequence>
<reference evidence="1" key="1">
    <citation type="submission" date="2011-02" db="EMBL/GenBank/DDBJ databases">
        <title>The genome of the leaf-cutting ant Acromyrmex echinatior suggests key adaptations to social evolution and fungus farming.</title>
        <authorList>
            <person name="Nygaard S."/>
            <person name="Zhang G."/>
        </authorList>
    </citation>
    <scope>NUCLEOTIDE SEQUENCE</scope>
</reference>
<keyword evidence="2" id="KW-1185">Reference proteome</keyword>
<organism evidence="2">
    <name type="scientific">Acromyrmex echinatior</name>
    <name type="common">Panamanian leafcutter ant</name>
    <name type="synonym">Acromyrmex octospinosus echinatior</name>
    <dbReference type="NCBI Taxonomy" id="103372"/>
    <lineage>
        <taxon>Eukaryota</taxon>
        <taxon>Metazoa</taxon>
        <taxon>Ecdysozoa</taxon>
        <taxon>Arthropoda</taxon>
        <taxon>Hexapoda</taxon>
        <taxon>Insecta</taxon>
        <taxon>Pterygota</taxon>
        <taxon>Neoptera</taxon>
        <taxon>Endopterygota</taxon>
        <taxon>Hymenoptera</taxon>
        <taxon>Apocrita</taxon>
        <taxon>Aculeata</taxon>
        <taxon>Formicoidea</taxon>
        <taxon>Formicidae</taxon>
        <taxon>Myrmicinae</taxon>
        <taxon>Acromyrmex</taxon>
    </lineage>
</organism>
<evidence type="ECO:0000313" key="2">
    <source>
        <dbReference type="Proteomes" id="UP000007755"/>
    </source>
</evidence>
<dbReference type="EMBL" id="GL888021">
    <property type="protein sequence ID" value="EGI69174.1"/>
    <property type="molecule type" value="Genomic_DNA"/>
</dbReference>